<dbReference type="Gene3D" id="2.70.70.10">
    <property type="entry name" value="Glucose Permease (Domain IIA)"/>
    <property type="match status" value="1"/>
</dbReference>
<name>A0A3B0RZY9_9ZZZZ</name>
<dbReference type="PANTHER" id="PTHR21666">
    <property type="entry name" value="PEPTIDASE-RELATED"/>
    <property type="match status" value="1"/>
</dbReference>
<evidence type="ECO:0000313" key="2">
    <source>
        <dbReference type="EMBL" id="VAV97997.1"/>
    </source>
</evidence>
<organism evidence="2">
    <name type="scientific">hydrothermal vent metagenome</name>
    <dbReference type="NCBI Taxonomy" id="652676"/>
    <lineage>
        <taxon>unclassified sequences</taxon>
        <taxon>metagenomes</taxon>
        <taxon>ecological metagenomes</taxon>
    </lineage>
</organism>
<dbReference type="PANTHER" id="PTHR21666:SF270">
    <property type="entry name" value="MUREIN HYDROLASE ACTIVATOR ENVC"/>
    <property type="match status" value="1"/>
</dbReference>
<dbReference type="Pfam" id="PF01551">
    <property type="entry name" value="Peptidase_M23"/>
    <property type="match status" value="1"/>
</dbReference>
<proteinExistence type="predicted"/>
<feature type="domain" description="M23ase beta-sheet core" evidence="1">
    <location>
        <begin position="43"/>
        <end position="134"/>
    </location>
</feature>
<reference evidence="2" key="1">
    <citation type="submission" date="2018-06" db="EMBL/GenBank/DDBJ databases">
        <authorList>
            <person name="Zhirakovskaya E."/>
        </authorList>
    </citation>
    <scope>NUCLEOTIDE SEQUENCE</scope>
</reference>
<dbReference type="InterPro" id="IPR011055">
    <property type="entry name" value="Dup_hybrid_motif"/>
</dbReference>
<dbReference type="GO" id="GO:0004222">
    <property type="term" value="F:metalloendopeptidase activity"/>
    <property type="evidence" value="ECO:0007669"/>
    <property type="project" value="TreeGrafter"/>
</dbReference>
<protein>
    <recommendedName>
        <fullName evidence="1">M23ase beta-sheet core domain-containing protein</fullName>
    </recommendedName>
</protein>
<dbReference type="InterPro" id="IPR016047">
    <property type="entry name" value="M23ase_b-sheet_dom"/>
</dbReference>
<accession>A0A3B0RZY9</accession>
<dbReference type="SUPFAM" id="SSF51261">
    <property type="entry name" value="Duplicated hybrid motif"/>
    <property type="match status" value="1"/>
</dbReference>
<dbReference type="InterPro" id="IPR050570">
    <property type="entry name" value="Cell_wall_metabolism_enzyme"/>
</dbReference>
<dbReference type="EMBL" id="UOEK01000128">
    <property type="protein sequence ID" value="VAV97997.1"/>
    <property type="molecule type" value="Genomic_DNA"/>
</dbReference>
<dbReference type="CDD" id="cd12797">
    <property type="entry name" value="M23_peptidase"/>
    <property type="match status" value="1"/>
</dbReference>
<sequence>MRPVLIVAGLLLALGGHGPCGQVAPVPGGDIVRSYAPLGRYAGHWGVDLAATTGTPVRAVLGGTVTFSGTVAGVMSVTVGHGGDLRTSYSYLASRAVRVGEQVEAGTILGESGSDRDVGALHLSLRVGEQYRDPMRVLLCGSGTVVRPYLAP</sequence>
<gene>
    <name evidence="2" type="ORF">MNBD_ACTINO02-2222</name>
</gene>
<evidence type="ECO:0000259" key="1">
    <source>
        <dbReference type="Pfam" id="PF01551"/>
    </source>
</evidence>
<dbReference type="AlphaFoldDB" id="A0A3B0RZY9"/>